<dbReference type="Proteomes" id="UP000001935">
    <property type="component" value="Chromosome"/>
</dbReference>
<keyword evidence="2 6" id="KW-0732">Signal</keyword>
<dbReference type="STRING" id="290397.Adeh_0391"/>
<protein>
    <submittedName>
        <fullName evidence="7">Curli production assembly/transport component CsgG</fullName>
    </submittedName>
</protein>
<evidence type="ECO:0000313" key="8">
    <source>
        <dbReference type="Proteomes" id="UP000001935"/>
    </source>
</evidence>
<evidence type="ECO:0000256" key="6">
    <source>
        <dbReference type="SAM" id="SignalP"/>
    </source>
</evidence>
<dbReference type="eggNOG" id="COG1462">
    <property type="taxonomic scope" value="Bacteria"/>
</dbReference>
<name>Q2IMY7_ANADE</name>
<keyword evidence="4" id="KW-0564">Palmitate</keyword>
<keyword evidence="5" id="KW-0449">Lipoprotein</keyword>
<evidence type="ECO:0000256" key="4">
    <source>
        <dbReference type="ARBA" id="ARBA00023139"/>
    </source>
</evidence>
<evidence type="ECO:0000313" key="7">
    <source>
        <dbReference type="EMBL" id="ABC80167.1"/>
    </source>
</evidence>
<evidence type="ECO:0000256" key="1">
    <source>
        <dbReference type="ARBA" id="ARBA00022475"/>
    </source>
</evidence>
<dbReference type="PROSITE" id="PS51257">
    <property type="entry name" value="PROKAR_LIPOPROTEIN"/>
    <property type="match status" value="1"/>
</dbReference>
<accession>Q2IMY7</accession>
<dbReference type="PANTHER" id="PTHR41164:SF1">
    <property type="entry name" value="CURLI PRODUCTION ASSEMBLY_TRANSPORT COMPONENT CSGG"/>
    <property type="match status" value="1"/>
</dbReference>
<keyword evidence="3" id="KW-0472">Membrane</keyword>
<dbReference type="InterPro" id="IPR005534">
    <property type="entry name" value="Curli_assmbl/transp-comp_CsgG"/>
</dbReference>
<dbReference type="AlphaFoldDB" id="Q2IMY7"/>
<dbReference type="EMBL" id="CP000251">
    <property type="protein sequence ID" value="ABC80167.1"/>
    <property type="molecule type" value="Genomic_DNA"/>
</dbReference>
<keyword evidence="1" id="KW-1003">Cell membrane</keyword>
<dbReference type="OrthoDB" id="9793163at2"/>
<dbReference type="Gene3D" id="3.40.50.10610">
    <property type="entry name" value="ABC-type transport auxiliary lipoprotein component"/>
    <property type="match status" value="1"/>
</dbReference>
<evidence type="ECO:0000256" key="3">
    <source>
        <dbReference type="ARBA" id="ARBA00023136"/>
    </source>
</evidence>
<feature type="chain" id="PRO_5004210362" evidence="6">
    <location>
        <begin position="20"/>
        <end position="320"/>
    </location>
</feature>
<feature type="signal peptide" evidence="6">
    <location>
        <begin position="1"/>
        <end position="19"/>
    </location>
</feature>
<sequence>MRIRFALPAAAALVLQACATVSQPPVEVESPVPKAAQVAAQQQAAAPSAKRYKTKIAIARFTNETSYGRSLLNDADLDRIGKQASDMLASRLVMSGAFVVLERPDLQKLEREQAISGGAGLVGADTVISGSVTEFGRSVGGKKGFLSSTKVQTARAKVDVRLVDVKTGHAYFSALGAGEASTESGEIAGFGSRAEYDATLNDRAIAAAISDVIDRLVATLAARPWRSDILEVQGRQVFISGGRHQGVREGDLLAVMEAGNKVKSRQTGFEVALPPKRVGTLKVLSLFGDGETSEGAVCELTSGTIEKASLPKLFVAEATP</sequence>
<reference evidence="7 8" key="1">
    <citation type="submission" date="2006-01" db="EMBL/GenBank/DDBJ databases">
        <title>Complete sequence of Anaeromyxobacter dehalogenans 2CP-C.</title>
        <authorList>
            <consortium name="US DOE Joint Genome Institute"/>
            <person name="Copeland A."/>
            <person name="Lucas S."/>
            <person name="Lapidus A."/>
            <person name="Barry K."/>
            <person name="Detter J.C."/>
            <person name="Glavina T."/>
            <person name="Hammon N."/>
            <person name="Israni S."/>
            <person name="Pitluck S."/>
            <person name="Brettin T."/>
            <person name="Bruce D."/>
            <person name="Han C."/>
            <person name="Tapia R."/>
            <person name="Gilna P."/>
            <person name="Kiss H."/>
            <person name="Schmutz J."/>
            <person name="Larimer F."/>
            <person name="Land M."/>
            <person name="Kyrpides N."/>
            <person name="Anderson I."/>
            <person name="Sanford R.A."/>
            <person name="Ritalahti K.M."/>
            <person name="Thomas H.S."/>
            <person name="Kirby J.R."/>
            <person name="Zhulin I.B."/>
            <person name="Loeffler F.E."/>
            <person name="Richardson P."/>
        </authorList>
    </citation>
    <scope>NUCLEOTIDE SEQUENCE [LARGE SCALE GENOMIC DNA]</scope>
    <source>
        <strain evidence="7 8">2CP-C</strain>
    </source>
</reference>
<dbReference type="Pfam" id="PF03783">
    <property type="entry name" value="CsgG"/>
    <property type="match status" value="1"/>
</dbReference>
<dbReference type="PANTHER" id="PTHR41164">
    <property type="entry name" value="CURLI PRODUCTION ASSEMBLY/TRANSPORT COMPONENT CSGG"/>
    <property type="match status" value="1"/>
</dbReference>
<organism evidence="7 8">
    <name type="scientific">Anaeromyxobacter dehalogenans (strain 2CP-C)</name>
    <dbReference type="NCBI Taxonomy" id="290397"/>
    <lineage>
        <taxon>Bacteria</taxon>
        <taxon>Pseudomonadati</taxon>
        <taxon>Myxococcota</taxon>
        <taxon>Myxococcia</taxon>
        <taxon>Myxococcales</taxon>
        <taxon>Cystobacterineae</taxon>
        <taxon>Anaeromyxobacteraceae</taxon>
        <taxon>Anaeromyxobacter</taxon>
    </lineage>
</organism>
<evidence type="ECO:0000256" key="5">
    <source>
        <dbReference type="ARBA" id="ARBA00023288"/>
    </source>
</evidence>
<proteinExistence type="predicted"/>
<dbReference type="HOGENOM" id="CLU_074310_0_0_7"/>
<gene>
    <name evidence="7" type="ordered locus">Adeh_0391</name>
</gene>
<dbReference type="GO" id="GO:0030288">
    <property type="term" value="C:outer membrane-bounded periplasmic space"/>
    <property type="evidence" value="ECO:0007669"/>
    <property type="project" value="InterPro"/>
</dbReference>
<dbReference type="KEGG" id="ade:Adeh_0391"/>
<evidence type="ECO:0000256" key="2">
    <source>
        <dbReference type="ARBA" id="ARBA00022729"/>
    </source>
</evidence>
<dbReference type="RefSeq" id="WP_011419450.1">
    <property type="nucleotide sequence ID" value="NC_007760.1"/>
</dbReference>